<dbReference type="SUPFAM" id="SSF110087">
    <property type="entry name" value="DR1885-like metal-binding protein"/>
    <property type="match status" value="1"/>
</dbReference>
<gene>
    <name evidence="2" type="ORF">SAMN05421874_11485</name>
</gene>
<feature type="compositionally biased region" description="Pro residues" evidence="1">
    <location>
        <begin position="210"/>
        <end position="220"/>
    </location>
</feature>
<dbReference type="EMBL" id="FNFB01000014">
    <property type="protein sequence ID" value="SDL00454.1"/>
    <property type="molecule type" value="Genomic_DNA"/>
</dbReference>
<feature type="region of interest" description="Disordered" evidence="1">
    <location>
        <begin position="202"/>
        <end position="227"/>
    </location>
</feature>
<proteinExistence type="predicted"/>
<dbReference type="Proteomes" id="UP000198683">
    <property type="component" value="Unassembled WGS sequence"/>
</dbReference>
<dbReference type="InterPro" id="IPR036182">
    <property type="entry name" value="PCuAC_sf"/>
</dbReference>
<name>A0A1G9GIF2_9ACTN</name>
<evidence type="ECO:0000313" key="2">
    <source>
        <dbReference type="EMBL" id="SDL00454.1"/>
    </source>
</evidence>
<dbReference type="AlphaFoldDB" id="A0A1G9GIF2"/>
<protein>
    <submittedName>
        <fullName evidence="2">Copper(I)-binding protein</fullName>
    </submittedName>
</protein>
<keyword evidence="3" id="KW-1185">Reference proteome</keyword>
<dbReference type="STRING" id="683260.SAMN05421874_11485"/>
<dbReference type="Pfam" id="PF04314">
    <property type="entry name" value="PCuAC"/>
    <property type="match status" value="1"/>
</dbReference>
<organism evidence="2 3">
    <name type="scientific">Nonomuraea maritima</name>
    <dbReference type="NCBI Taxonomy" id="683260"/>
    <lineage>
        <taxon>Bacteria</taxon>
        <taxon>Bacillati</taxon>
        <taxon>Actinomycetota</taxon>
        <taxon>Actinomycetes</taxon>
        <taxon>Streptosporangiales</taxon>
        <taxon>Streptosporangiaceae</taxon>
        <taxon>Nonomuraea</taxon>
    </lineage>
</organism>
<dbReference type="InterPro" id="IPR007410">
    <property type="entry name" value="LpqE-like"/>
</dbReference>
<evidence type="ECO:0000313" key="3">
    <source>
        <dbReference type="Proteomes" id="UP000198683"/>
    </source>
</evidence>
<sequence length="227" mass="23774">MTCGGADMTLDWDRYGWRGNITHARTMRKTKENPPVTSRRWIVVAAAFLAAPVLAGCGAGFDATTNKPYAPNEAGVLIDNARYGKGDIHIPQAFVLGPDSGAQLPWRGSAPVYLNILNTAGAPDTLQAVTATGIGPAKLTAPIQLPSNQLVNTGKPTPQIMLEAIPKSLRGGESVKLELQFANAGTVSLDVPVITRSREFADYPAAPGATPAPTPTPTPSAPAEESH</sequence>
<reference evidence="2 3" key="1">
    <citation type="submission" date="2016-10" db="EMBL/GenBank/DDBJ databases">
        <authorList>
            <person name="de Groot N.N."/>
        </authorList>
    </citation>
    <scope>NUCLEOTIDE SEQUENCE [LARGE SCALE GENOMIC DNA]</scope>
    <source>
        <strain evidence="2 3">CGMCC 4.5681</strain>
    </source>
</reference>
<accession>A0A1G9GIF2</accession>
<dbReference type="Gene3D" id="2.60.40.1890">
    <property type="entry name" value="PCu(A)C copper chaperone"/>
    <property type="match status" value="1"/>
</dbReference>
<evidence type="ECO:0000256" key="1">
    <source>
        <dbReference type="SAM" id="MobiDB-lite"/>
    </source>
</evidence>